<gene>
    <name evidence="1" type="ORF">HMPREF3293_01655</name>
</gene>
<evidence type="ECO:0000313" key="2">
    <source>
        <dbReference type="Proteomes" id="UP000070366"/>
    </source>
</evidence>
<organism evidence="1 2">
    <name type="scientific">Christensenella minuta</name>
    <dbReference type="NCBI Taxonomy" id="626937"/>
    <lineage>
        <taxon>Bacteria</taxon>
        <taxon>Bacillati</taxon>
        <taxon>Bacillota</taxon>
        <taxon>Clostridia</taxon>
        <taxon>Christensenellales</taxon>
        <taxon>Christensenellaceae</taxon>
        <taxon>Christensenella</taxon>
    </lineage>
</organism>
<protein>
    <submittedName>
        <fullName evidence="1">Uncharacterized protein</fullName>
    </submittedName>
</protein>
<dbReference type="AlphaFoldDB" id="A0A136Q442"/>
<dbReference type="EMBL" id="LSZW01000061">
    <property type="protein sequence ID" value="KXK65441.1"/>
    <property type="molecule type" value="Genomic_DNA"/>
</dbReference>
<dbReference type="Proteomes" id="UP000070366">
    <property type="component" value="Unassembled WGS sequence"/>
</dbReference>
<evidence type="ECO:0000313" key="1">
    <source>
        <dbReference type="EMBL" id="KXK65441.1"/>
    </source>
</evidence>
<keyword evidence="2" id="KW-1185">Reference proteome</keyword>
<proteinExistence type="predicted"/>
<reference evidence="1 2" key="1">
    <citation type="submission" date="2016-02" db="EMBL/GenBank/DDBJ databases">
        <authorList>
            <person name="Wen L."/>
            <person name="He K."/>
            <person name="Yang H."/>
        </authorList>
    </citation>
    <scope>NUCLEOTIDE SEQUENCE [LARGE SCALE GENOMIC DNA]</scope>
    <source>
        <strain evidence="1 2">DSM 22607</strain>
    </source>
</reference>
<sequence length="43" mass="5126">MIFLKTRRNTGKNFIRAPHFEKAVKALNFANIIKNRNMSRIHK</sequence>
<name>A0A136Q442_9FIRM</name>
<comment type="caution">
    <text evidence="1">The sequence shown here is derived from an EMBL/GenBank/DDBJ whole genome shotgun (WGS) entry which is preliminary data.</text>
</comment>
<accession>A0A136Q442</accession>